<evidence type="ECO:0000313" key="2">
    <source>
        <dbReference type="EMBL" id="KLA32163.1"/>
    </source>
</evidence>
<sequence>MGVIGYREKIQENKIMKKINHELFGEIVHDLYWSGQQKITIDGEEDDLIPKVQEEAYRKFITDINKLTKEAEQAIFEYYKEEYMEYRDMVGNESADKIAPIITTIQELGKLVEPVGLIILPDFEDGIRRVGLIFNCTWEEDGVGVKFANEQVVEVGYQDIVI</sequence>
<reference evidence="2 3" key="1">
    <citation type="submission" date="2015-04" db="EMBL/GenBank/DDBJ databases">
        <title>Draft Genome Sequences of Eight Spore-Forming Food Isolates of Bacillus cereus Genome sequencing.</title>
        <authorList>
            <person name="Krawcyk A.O."/>
            <person name="de Jong A."/>
            <person name="Eijlander R.T."/>
            <person name="Berendsen E.M."/>
            <person name="Holsappel S."/>
            <person name="Wells-Bennik M."/>
            <person name="Kuipers O.P."/>
        </authorList>
    </citation>
    <scope>NUCLEOTIDE SEQUENCE [LARGE SCALE GENOMIC DNA]</scope>
    <source>
        <strain evidence="2 3">B4077</strain>
    </source>
</reference>
<protein>
    <recommendedName>
        <fullName evidence="1">DUF6985 domain-containing protein</fullName>
    </recommendedName>
</protein>
<organism evidence="2 3">
    <name type="scientific">Bacillus cereus</name>
    <dbReference type="NCBI Taxonomy" id="1396"/>
    <lineage>
        <taxon>Bacteria</taxon>
        <taxon>Bacillati</taxon>
        <taxon>Bacillota</taxon>
        <taxon>Bacilli</taxon>
        <taxon>Bacillales</taxon>
        <taxon>Bacillaceae</taxon>
        <taxon>Bacillus</taxon>
        <taxon>Bacillus cereus group</taxon>
    </lineage>
</organism>
<proteinExistence type="predicted"/>
<dbReference type="Pfam" id="PF22481">
    <property type="entry name" value="DUF6985"/>
    <property type="match status" value="1"/>
</dbReference>
<dbReference type="AlphaFoldDB" id="A0A0G8F6K4"/>
<evidence type="ECO:0000313" key="3">
    <source>
        <dbReference type="Proteomes" id="UP000035214"/>
    </source>
</evidence>
<comment type="caution">
    <text evidence="2">The sequence shown here is derived from an EMBL/GenBank/DDBJ whole genome shotgun (WGS) entry which is preliminary data.</text>
</comment>
<feature type="domain" description="DUF6985" evidence="1">
    <location>
        <begin position="37"/>
        <end position="161"/>
    </location>
</feature>
<dbReference type="Proteomes" id="UP000035214">
    <property type="component" value="Unassembled WGS sequence"/>
</dbReference>
<name>A0A0G8F6K4_BACCE</name>
<dbReference type="InterPro" id="IPR054254">
    <property type="entry name" value="DUF6985"/>
</dbReference>
<dbReference type="PATRIC" id="fig|1396.428.peg.101"/>
<evidence type="ECO:0000259" key="1">
    <source>
        <dbReference type="Pfam" id="PF22481"/>
    </source>
</evidence>
<gene>
    <name evidence="2" type="ORF">B4077_0919</name>
</gene>
<accession>A0A0G8F6K4</accession>
<dbReference type="EMBL" id="LCYI01000009">
    <property type="protein sequence ID" value="KLA32163.1"/>
    <property type="molecule type" value="Genomic_DNA"/>
</dbReference>